<dbReference type="Proteomes" id="UP001179121">
    <property type="component" value="Chromosome"/>
</dbReference>
<feature type="chain" id="PRO_5041689491" description="Lipoprotein" evidence="1">
    <location>
        <begin position="25"/>
        <end position="154"/>
    </location>
</feature>
<keyword evidence="3" id="KW-1185">Reference proteome</keyword>
<evidence type="ECO:0000256" key="1">
    <source>
        <dbReference type="SAM" id="SignalP"/>
    </source>
</evidence>
<dbReference type="AlphaFoldDB" id="A0AA86T7X2"/>
<evidence type="ECO:0008006" key="4">
    <source>
        <dbReference type="Google" id="ProtNLM"/>
    </source>
</evidence>
<dbReference type="KEGG" id="nti:DNFV4_03767"/>
<organism evidence="2 3">
    <name type="scientific">Nitrospira tepida</name>
    <dbReference type="NCBI Taxonomy" id="2973512"/>
    <lineage>
        <taxon>Bacteria</taxon>
        <taxon>Pseudomonadati</taxon>
        <taxon>Nitrospirota</taxon>
        <taxon>Nitrospiria</taxon>
        <taxon>Nitrospirales</taxon>
        <taxon>Nitrospiraceae</taxon>
        <taxon>Nitrospira</taxon>
    </lineage>
</organism>
<proteinExistence type="predicted"/>
<dbReference type="EMBL" id="OX365700">
    <property type="protein sequence ID" value="CAI4033331.1"/>
    <property type="molecule type" value="Genomic_DNA"/>
</dbReference>
<evidence type="ECO:0000313" key="3">
    <source>
        <dbReference type="Proteomes" id="UP001179121"/>
    </source>
</evidence>
<protein>
    <recommendedName>
        <fullName evidence="4">Lipoprotein</fullName>
    </recommendedName>
</protein>
<evidence type="ECO:0000313" key="2">
    <source>
        <dbReference type="EMBL" id="CAI4033331.1"/>
    </source>
</evidence>
<keyword evidence="1" id="KW-0732">Signal</keyword>
<dbReference type="RefSeq" id="WP_289270446.1">
    <property type="nucleotide sequence ID" value="NZ_OX365700.1"/>
</dbReference>
<sequence length="154" mass="17082">MMRQAKTMAVTAVFCLLASAVAYGESPQEAPGEAQVKLNQPIPGAKLTVERVSLTTPMEVLEAGRKRQVKEVLEFRVTSSEPIEARALDPVLYVGKTKVTDYRYEDDGRTVVFLLTDTKKAQDGAPTYVQFGDQVSTKTPLQKFSRKQAKELTR</sequence>
<feature type="signal peptide" evidence="1">
    <location>
        <begin position="1"/>
        <end position="24"/>
    </location>
</feature>
<accession>A0AA86T7X2</accession>
<reference evidence="2" key="1">
    <citation type="submission" date="2022-10" db="EMBL/GenBank/DDBJ databases">
        <authorList>
            <person name="Koch H."/>
        </authorList>
    </citation>
    <scope>NUCLEOTIDE SEQUENCE</scope>
    <source>
        <strain evidence="2">DNF</strain>
    </source>
</reference>
<gene>
    <name evidence="2" type="ORF">DNFV4_03767</name>
</gene>
<name>A0AA86T7X2_9BACT</name>